<sequence length="505" mass="55272">MTTQVIPVSSRLASVALLVLAAFVVGTQAAFVSNHDNHRFFSVTRQHTSRHATTAAAPPGTKPKLPGAAMDAQEDLKLTRKVIMDFIKKQDSAGTVTKDAAKAADKVVAIPEPEAPPTEIEPKVDEEETPSLFESLEEAALVVTPTTTKETAAPVEVDREFQFVYDEWKGFTSGRGGRESNTVQRPTISCDSLIPGCDLTLSNWNGNADTPAELYADTSTEMALKLATSQQYAKDTSNALVLSNHYDTGGVLSAFACLYPKLAIEKYSQLLVDGAQAGDFLEWSSDEGIKLHCVITEGGRKAYGEGVAFVTILQDDALIQLLDDMLATGGKSPEYFNMWSKTFAEATTSYDNLVQEKAKLDFFHDDSIVTISRSWFVPPVSPFALHRYLKEQGRYDKVKRIIQVLTDARGARFTYQKPGHGWVPDPLVDRPTIPTVDAAALVEKLNGKFEEGEWKETGLPEKDDEEGEDEISQNVGRIDICQSLVSIAAPLEEVVDFLVQEDSGL</sequence>
<proteinExistence type="predicted"/>
<protein>
    <submittedName>
        <fullName evidence="3">Uncharacterized protein</fullName>
    </submittedName>
</protein>
<feature type="chain" id="PRO_5040480867" evidence="2">
    <location>
        <begin position="30"/>
        <end position="505"/>
    </location>
</feature>
<keyword evidence="2" id="KW-0732">Signal</keyword>
<dbReference type="EMBL" id="CAICTM010000172">
    <property type="protein sequence ID" value="CAB9503670.1"/>
    <property type="molecule type" value="Genomic_DNA"/>
</dbReference>
<evidence type="ECO:0000313" key="3">
    <source>
        <dbReference type="EMBL" id="CAB9503670.1"/>
    </source>
</evidence>
<keyword evidence="4" id="KW-1185">Reference proteome</keyword>
<feature type="signal peptide" evidence="2">
    <location>
        <begin position="1"/>
        <end position="29"/>
    </location>
</feature>
<evidence type="ECO:0000313" key="4">
    <source>
        <dbReference type="Proteomes" id="UP001153069"/>
    </source>
</evidence>
<dbReference type="Proteomes" id="UP001153069">
    <property type="component" value="Unassembled WGS sequence"/>
</dbReference>
<dbReference type="InterPro" id="IPR046509">
    <property type="entry name" value="DUF6687"/>
</dbReference>
<feature type="region of interest" description="Disordered" evidence="1">
    <location>
        <begin position="45"/>
        <end position="67"/>
    </location>
</feature>
<gene>
    <name evidence="3" type="ORF">SEMRO_173_G076260.1</name>
</gene>
<reference evidence="3" key="1">
    <citation type="submission" date="2020-06" db="EMBL/GenBank/DDBJ databases">
        <authorList>
            <consortium name="Plant Systems Biology data submission"/>
        </authorList>
    </citation>
    <scope>NUCLEOTIDE SEQUENCE</scope>
    <source>
        <strain evidence="3">D6</strain>
    </source>
</reference>
<dbReference type="OrthoDB" id="26679at2759"/>
<dbReference type="Pfam" id="PF20392">
    <property type="entry name" value="DUF6687"/>
    <property type="match status" value="1"/>
</dbReference>
<feature type="compositionally biased region" description="Low complexity" evidence="1">
    <location>
        <begin position="52"/>
        <end position="67"/>
    </location>
</feature>
<dbReference type="AlphaFoldDB" id="A0A9N8DKK4"/>
<name>A0A9N8DKK4_9STRA</name>
<accession>A0A9N8DKK4</accession>
<comment type="caution">
    <text evidence="3">The sequence shown here is derived from an EMBL/GenBank/DDBJ whole genome shotgun (WGS) entry which is preliminary data.</text>
</comment>
<evidence type="ECO:0000256" key="2">
    <source>
        <dbReference type="SAM" id="SignalP"/>
    </source>
</evidence>
<evidence type="ECO:0000256" key="1">
    <source>
        <dbReference type="SAM" id="MobiDB-lite"/>
    </source>
</evidence>
<organism evidence="3 4">
    <name type="scientific">Seminavis robusta</name>
    <dbReference type="NCBI Taxonomy" id="568900"/>
    <lineage>
        <taxon>Eukaryota</taxon>
        <taxon>Sar</taxon>
        <taxon>Stramenopiles</taxon>
        <taxon>Ochrophyta</taxon>
        <taxon>Bacillariophyta</taxon>
        <taxon>Bacillariophyceae</taxon>
        <taxon>Bacillariophycidae</taxon>
        <taxon>Naviculales</taxon>
        <taxon>Naviculaceae</taxon>
        <taxon>Seminavis</taxon>
    </lineage>
</organism>